<dbReference type="Pfam" id="PF11957">
    <property type="entry name" value="efThoc1"/>
    <property type="match status" value="1"/>
</dbReference>
<gene>
    <name evidence="2" type="ORF">I303_07197</name>
    <name evidence="3" type="ORF">I303_108481</name>
</gene>
<dbReference type="PANTHER" id="PTHR13265:SF0">
    <property type="entry name" value="HPR1"/>
    <property type="match status" value="1"/>
</dbReference>
<sequence>MASALYPALKSSLTDVVNSHPPNRQLTKPIEPSELTTQLTQAWNDPSASLNASESSSKAGDVIRTVLEVVGRDVVVLPITSGELAEPDTDATSEEKQAFQISLQDRLDIILTLYEIVYDAFPDMPALEPGALFIPLIEELVELISVESWRGLWTYIETRSKRFTKDMPASRGKALPLLRTINAFLRFLPRTPDDLVFRGRVHQFASSVISVADKSAINMRGDYAEVRTTWDEEEPKVEVEAPKEDQVEQDGEGDVKMEDERDKPQTEAEEKAKEDKLDFYPTLWSLQQYFAHPPSLDGPATGDPAKTPFESFKEKTDFVLPHLFAQTQKEKALMGKDAESVGKKRKRSTEDVGEGGFFHPRYLTGKRLFEYELADPSFRRQILVQYFILFQFLLNLTPASAGKQAFTGGMPETFVLITEDEDWVKAKVSTIRDELLRMTDGKRFEETVLSIITREVHYAQWKNDQCPESVFEIPPLDESTAKEAAKLWEKRLAPPKPYTFKVGSRPLSMLWHNGFKGIDQLMGRQKATDVEQLDKELQSIIADEEDDKAMGIETASEKLSANKERKSSLTWRGLRLASQNHLKLFKALGSKRDLHVLMNAVKGESEPKGPVVENQAEEEKIEEAAQEKEVADVAGEADADDKPNEEAEPVTEVAPTIEAEEKSNAENANDVKAEDVDMEDPAEDEKTDDPVPIDEASTTAEVSTPVDAPELESQGDETLEANVDAAVDPASEAANIQST</sequence>
<name>A0A1A5ZXA5_9TREE</name>
<evidence type="ECO:0000313" key="3">
    <source>
        <dbReference type="EMBL" id="WWC65859.1"/>
    </source>
</evidence>
<evidence type="ECO:0008006" key="5">
    <source>
        <dbReference type="Google" id="ProtNLM"/>
    </source>
</evidence>
<dbReference type="AlphaFoldDB" id="A0A1A5ZXA5"/>
<reference evidence="3" key="3">
    <citation type="submission" date="2024-02" db="EMBL/GenBank/DDBJ databases">
        <title>Comparative genomics of Cryptococcus and Kwoniella reveals pathogenesis evolution and contrasting modes of karyotype evolution via chromosome fusion or intercentromeric recombination.</title>
        <authorList>
            <person name="Coelho M.A."/>
            <person name="David-Palma M."/>
            <person name="Shea T."/>
            <person name="Bowers K."/>
            <person name="McGinley-Smith S."/>
            <person name="Mohammad A.W."/>
            <person name="Gnirke A."/>
            <person name="Yurkov A.M."/>
            <person name="Nowrousian M."/>
            <person name="Sun S."/>
            <person name="Cuomo C.A."/>
            <person name="Heitman J."/>
        </authorList>
    </citation>
    <scope>NUCLEOTIDE SEQUENCE</scope>
    <source>
        <strain evidence="3">CBS 10117</strain>
    </source>
</reference>
<dbReference type="EMBL" id="CP144540">
    <property type="protein sequence ID" value="WWC65859.1"/>
    <property type="molecule type" value="Genomic_DNA"/>
</dbReference>
<dbReference type="GO" id="GO:0006406">
    <property type="term" value="P:mRNA export from nucleus"/>
    <property type="evidence" value="ECO:0007669"/>
    <property type="project" value="TreeGrafter"/>
</dbReference>
<dbReference type="VEuPathDB" id="FungiDB:I303_07197"/>
<dbReference type="InterPro" id="IPR021861">
    <property type="entry name" value="THO_THOC1"/>
</dbReference>
<feature type="compositionally biased region" description="Basic and acidic residues" evidence="1">
    <location>
        <begin position="622"/>
        <end position="631"/>
    </location>
</feature>
<organism evidence="2">
    <name type="scientific">Kwoniella dejecticola CBS 10117</name>
    <dbReference type="NCBI Taxonomy" id="1296121"/>
    <lineage>
        <taxon>Eukaryota</taxon>
        <taxon>Fungi</taxon>
        <taxon>Dikarya</taxon>
        <taxon>Basidiomycota</taxon>
        <taxon>Agaricomycotina</taxon>
        <taxon>Tremellomycetes</taxon>
        <taxon>Tremellales</taxon>
        <taxon>Cryptococcaceae</taxon>
        <taxon>Kwoniella</taxon>
    </lineage>
</organism>
<dbReference type="GO" id="GO:0000445">
    <property type="term" value="C:THO complex part of transcription export complex"/>
    <property type="evidence" value="ECO:0007669"/>
    <property type="project" value="TreeGrafter"/>
</dbReference>
<reference evidence="3" key="2">
    <citation type="submission" date="2013-07" db="EMBL/GenBank/DDBJ databases">
        <authorList>
            <consortium name="The Broad Institute Genome Sequencing Platform"/>
            <person name="Cuomo C."/>
            <person name="Litvintseva A."/>
            <person name="Chen Y."/>
            <person name="Heitman J."/>
            <person name="Sun S."/>
            <person name="Springer D."/>
            <person name="Dromer F."/>
            <person name="Young S.K."/>
            <person name="Zeng Q."/>
            <person name="Gargeya S."/>
            <person name="Fitzgerald M."/>
            <person name="Abouelleil A."/>
            <person name="Alvarado L."/>
            <person name="Berlin A.M."/>
            <person name="Chapman S.B."/>
            <person name="Dewar J."/>
            <person name="Goldberg J."/>
            <person name="Griggs A."/>
            <person name="Gujja S."/>
            <person name="Hansen M."/>
            <person name="Howarth C."/>
            <person name="Imamovic A."/>
            <person name="Larimer J."/>
            <person name="McCowan C."/>
            <person name="Murphy C."/>
            <person name="Pearson M."/>
            <person name="Priest M."/>
            <person name="Roberts A."/>
            <person name="Saif S."/>
            <person name="Shea T."/>
            <person name="Sykes S."/>
            <person name="Wortman J."/>
            <person name="Nusbaum C."/>
            <person name="Birren B."/>
        </authorList>
    </citation>
    <scope>NUCLEOTIDE SEQUENCE</scope>
    <source>
        <strain evidence="3">CBS 10117</strain>
    </source>
</reference>
<dbReference type="Proteomes" id="UP000078595">
    <property type="component" value="Chromosome 11"/>
</dbReference>
<protein>
    <recommendedName>
        <fullName evidence="5">THO complex subunit 1</fullName>
    </recommendedName>
</protein>
<reference evidence="2" key="1">
    <citation type="submission" date="2013-07" db="EMBL/GenBank/DDBJ databases">
        <title>The Genome Sequence of Cryptococcus dejecticola CBS10117.</title>
        <authorList>
            <consortium name="The Broad Institute Genome Sequencing Platform"/>
            <person name="Cuomo C."/>
            <person name="Litvintseva A."/>
            <person name="Chen Y."/>
            <person name="Heitman J."/>
            <person name="Sun S."/>
            <person name="Springer D."/>
            <person name="Dromer F."/>
            <person name="Young S.K."/>
            <person name="Zeng Q."/>
            <person name="Gargeya S."/>
            <person name="Fitzgerald M."/>
            <person name="Abouelleil A."/>
            <person name="Alvarado L."/>
            <person name="Berlin A.M."/>
            <person name="Chapman S.B."/>
            <person name="Dewar J."/>
            <person name="Goldberg J."/>
            <person name="Griggs A."/>
            <person name="Gujja S."/>
            <person name="Hansen M."/>
            <person name="Howarth C."/>
            <person name="Imamovic A."/>
            <person name="Larimer J."/>
            <person name="McCowan C."/>
            <person name="Murphy C."/>
            <person name="Pearson M."/>
            <person name="Priest M."/>
            <person name="Roberts A."/>
            <person name="Saif S."/>
            <person name="Shea T."/>
            <person name="Sykes S."/>
            <person name="Wortman J."/>
            <person name="Nusbaum C."/>
            <person name="Birren B."/>
        </authorList>
    </citation>
    <scope>NUCLEOTIDE SEQUENCE [LARGE SCALE GENOMIC DNA]</scope>
    <source>
        <strain evidence="2">CBS 10117</strain>
    </source>
</reference>
<dbReference type="RefSeq" id="XP_018260279.1">
    <property type="nucleotide sequence ID" value="XM_018410470.1"/>
</dbReference>
<feature type="region of interest" description="Disordered" evidence="1">
    <location>
        <begin position="604"/>
        <end position="717"/>
    </location>
</feature>
<feature type="compositionally biased region" description="Basic and acidic residues" evidence="1">
    <location>
        <begin position="228"/>
        <end position="246"/>
    </location>
</feature>
<keyword evidence="4" id="KW-1185">Reference proteome</keyword>
<evidence type="ECO:0000256" key="1">
    <source>
        <dbReference type="SAM" id="MobiDB-lite"/>
    </source>
</evidence>
<dbReference type="EMBL" id="KI894035">
    <property type="protein sequence ID" value="OBR82437.1"/>
    <property type="molecule type" value="Genomic_DNA"/>
</dbReference>
<evidence type="ECO:0000313" key="4">
    <source>
        <dbReference type="Proteomes" id="UP000078595"/>
    </source>
</evidence>
<feature type="compositionally biased region" description="Basic and acidic residues" evidence="1">
    <location>
        <begin position="659"/>
        <end position="675"/>
    </location>
</feature>
<feature type="compositionally biased region" description="Acidic residues" evidence="1">
    <location>
        <begin position="676"/>
        <end position="687"/>
    </location>
</feature>
<accession>A0A1A5ZXA5</accession>
<dbReference type="GeneID" id="28970896"/>
<feature type="compositionally biased region" description="Basic and acidic residues" evidence="1">
    <location>
        <begin position="253"/>
        <end position="274"/>
    </location>
</feature>
<feature type="region of interest" description="Disordered" evidence="1">
    <location>
        <begin position="228"/>
        <end position="274"/>
    </location>
</feature>
<dbReference type="STRING" id="1296121.A0A1A5ZXA5"/>
<evidence type="ECO:0000313" key="2">
    <source>
        <dbReference type="EMBL" id="OBR82437.1"/>
    </source>
</evidence>
<dbReference type="PANTHER" id="PTHR13265">
    <property type="entry name" value="THO COMPLEX SUBUNIT 1"/>
    <property type="match status" value="1"/>
</dbReference>
<dbReference type="KEGG" id="kdj:28970896"/>
<dbReference type="OrthoDB" id="9402762at2759"/>
<proteinExistence type="predicted"/>